<evidence type="ECO:0000313" key="3">
    <source>
        <dbReference type="Proteomes" id="UP000091979"/>
    </source>
</evidence>
<proteinExistence type="predicted"/>
<dbReference type="EMBL" id="JXMS01000026">
    <property type="protein sequence ID" value="OBQ46329.1"/>
    <property type="molecule type" value="Genomic_DNA"/>
</dbReference>
<feature type="transmembrane region" description="Helical" evidence="1">
    <location>
        <begin position="99"/>
        <end position="117"/>
    </location>
</feature>
<keyword evidence="1" id="KW-0812">Transmembrane</keyword>
<organism evidence="2 3">
    <name type="scientific">Halodesulfovibrio spirochaetisodalis</name>
    <dbReference type="NCBI Taxonomy" id="1560234"/>
    <lineage>
        <taxon>Bacteria</taxon>
        <taxon>Pseudomonadati</taxon>
        <taxon>Thermodesulfobacteriota</taxon>
        <taxon>Desulfovibrionia</taxon>
        <taxon>Desulfovibrionales</taxon>
        <taxon>Desulfovibrionaceae</taxon>
        <taxon>Halodesulfovibrio</taxon>
    </lineage>
</organism>
<feature type="transmembrane region" description="Helical" evidence="1">
    <location>
        <begin position="68"/>
        <end position="87"/>
    </location>
</feature>
<dbReference type="Proteomes" id="UP000091979">
    <property type="component" value="Unassembled WGS sequence"/>
</dbReference>
<evidence type="ECO:0000313" key="2">
    <source>
        <dbReference type="EMBL" id="OBQ46329.1"/>
    </source>
</evidence>
<feature type="transmembrane region" description="Helical" evidence="1">
    <location>
        <begin position="183"/>
        <end position="202"/>
    </location>
</feature>
<gene>
    <name evidence="2" type="ORF">SP90_13020</name>
</gene>
<feature type="transmembrane region" description="Helical" evidence="1">
    <location>
        <begin position="129"/>
        <end position="147"/>
    </location>
</feature>
<reference evidence="2 3" key="1">
    <citation type="submission" date="2015-01" db="EMBL/GenBank/DDBJ databases">
        <title>Desulfovibrio sp. JC271 draft genome sequence.</title>
        <authorList>
            <person name="Shivani Y."/>
            <person name="Subhash Y."/>
            <person name="Sasikala C."/>
            <person name="Ramana C.V."/>
        </authorList>
    </citation>
    <scope>NUCLEOTIDE SEQUENCE [LARGE SCALE GENOMIC DNA]</scope>
    <source>
        <strain evidence="2 3">JC271</strain>
    </source>
</reference>
<comment type="caution">
    <text evidence="2">The sequence shown here is derived from an EMBL/GenBank/DDBJ whole genome shotgun (WGS) entry which is preliminary data.</text>
</comment>
<keyword evidence="3" id="KW-1185">Reference proteome</keyword>
<sequence length="353" mass="38189">MQAAALIPAPDALPVAAGWLEGLLILTFALHILLINTVLGGAVVCSVRSVVSKNSLAVTYMSKALPSLFAFAVNLGVAPLLFIQALYGQYLYTSSVLMAAYWLSVIFLAIIAYYALYVFTGRYGTHTKFSFSIFISMAALLCVGLIMTNNMTLMLRPDVWSAYFASPDGTLLNFDDPTVPMRYLHVVVASIAVGGLVLAVIARYRMRGESKEMAFREEQLGITIFFCGTLVQLVVGLALLFSLPEPVRALFVGGSEFYTGAFLIGMAFVAMLLFQAATRRLTGTIVMLVGTVLVMAGMRALVRKAMLDPYGGVAAIPVQPEYSPFIMFIIALMLGLVAIGYMIKLAMRSSEEA</sequence>
<dbReference type="OrthoDB" id="9810382at2"/>
<feature type="transmembrane region" description="Helical" evidence="1">
    <location>
        <begin position="222"/>
        <end position="243"/>
    </location>
</feature>
<dbReference type="RefSeq" id="WP_066857025.1">
    <property type="nucleotide sequence ID" value="NZ_JXMS01000026.1"/>
</dbReference>
<feature type="transmembrane region" description="Helical" evidence="1">
    <location>
        <begin position="23"/>
        <end position="47"/>
    </location>
</feature>
<dbReference type="AlphaFoldDB" id="A0A1B7XAB7"/>
<protein>
    <submittedName>
        <fullName evidence="2">Uncharacterized protein</fullName>
    </submittedName>
</protein>
<evidence type="ECO:0000256" key="1">
    <source>
        <dbReference type="SAM" id="Phobius"/>
    </source>
</evidence>
<keyword evidence="1" id="KW-1133">Transmembrane helix</keyword>
<name>A0A1B7XAB7_9BACT</name>
<dbReference type="STRING" id="1560234.SP90_13020"/>
<accession>A0A1B7XAB7</accession>
<feature type="transmembrane region" description="Helical" evidence="1">
    <location>
        <begin position="322"/>
        <end position="343"/>
    </location>
</feature>
<dbReference type="PATRIC" id="fig|1560234.3.peg.1716"/>
<keyword evidence="1" id="KW-0472">Membrane</keyword>
<feature type="transmembrane region" description="Helical" evidence="1">
    <location>
        <begin position="249"/>
        <end position="274"/>
    </location>
</feature>
<feature type="transmembrane region" description="Helical" evidence="1">
    <location>
        <begin position="281"/>
        <end position="302"/>
    </location>
</feature>